<accession>A0A6J5LFY1</accession>
<feature type="region of interest" description="Disordered" evidence="1">
    <location>
        <begin position="169"/>
        <end position="189"/>
    </location>
</feature>
<reference evidence="2" key="1">
    <citation type="submission" date="2020-04" db="EMBL/GenBank/DDBJ databases">
        <authorList>
            <person name="Chiriac C."/>
            <person name="Salcher M."/>
            <person name="Ghai R."/>
            <person name="Kavagutti S V."/>
        </authorList>
    </citation>
    <scope>NUCLEOTIDE SEQUENCE</scope>
</reference>
<dbReference type="EMBL" id="LR796274">
    <property type="protein sequence ID" value="CAB4133608.1"/>
    <property type="molecule type" value="Genomic_DNA"/>
</dbReference>
<feature type="compositionally biased region" description="Low complexity" evidence="1">
    <location>
        <begin position="169"/>
        <end position="179"/>
    </location>
</feature>
<evidence type="ECO:0000256" key="1">
    <source>
        <dbReference type="SAM" id="MobiDB-lite"/>
    </source>
</evidence>
<evidence type="ECO:0000313" key="2">
    <source>
        <dbReference type="EMBL" id="CAB4133608.1"/>
    </source>
</evidence>
<name>A0A6J5LFY1_9CAUD</name>
<gene>
    <name evidence="2" type="ORF">UFOVP257_330</name>
</gene>
<proteinExistence type="predicted"/>
<organism evidence="2">
    <name type="scientific">uncultured Caudovirales phage</name>
    <dbReference type="NCBI Taxonomy" id="2100421"/>
    <lineage>
        <taxon>Viruses</taxon>
        <taxon>Duplodnaviria</taxon>
        <taxon>Heunggongvirae</taxon>
        <taxon>Uroviricota</taxon>
        <taxon>Caudoviricetes</taxon>
        <taxon>Peduoviridae</taxon>
        <taxon>Maltschvirus</taxon>
        <taxon>Maltschvirus maltsch</taxon>
    </lineage>
</organism>
<sequence>MATDIKDIIENIKTISMTDSALNSLLDFERVVDELDLYTFKNWKRGELVAGPEYEKYFVSCTFMWPYKMMPDPRGGQRLLDYGCEIKYRRDHLQYPTKVKKQTDFKPGTKVPKQMRVPVWLVEIIMPKQLMQEINQGSLELESGTVDMEDIEQSYEQGADDNMYKTDAAAPVSASAVAPQPGQNPNAPV</sequence>
<protein>
    <submittedName>
        <fullName evidence="2">Uncharacterized protein</fullName>
    </submittedName>
</protein>